<evidence type="ECO:0000313" key="3">
    <source>
        <dbReference type="Proteomes" id="UP000201389"/>
    </source>
</evidence>
<keyword evidence="1" id="KW-0812">Transmembrane</keyword>
<keyword evidence="1" id="KW-1133">Transmembrane helix</keyword>
<organism evidence="2 3">
    <name type="scientific">Loktanella phage pCB2051-A</name>
    <dbReference type="NCBI Taxonomy" id="754044"/>
    <lineage>
        <taxon>Viruses</taxon>
        <taxon>Duplodnaviria</taxon>
        <taxon>Heunggongvirae</taxon>
        <taxon>Uroviricota</taxon>
        <taxon>Caudoviricetes</taxon>
        <taxon>Casjensviridae</taxon>
        <taxon>Broinstvirus</taxon>
        <taxon>Broinstvirus pCB2051A</taxon>
    </lineage>
</organism>
<dbReference type="KEGG" id="vg:15011514"/>
<dbReference type="GeneID" id="15011514"/>
<proteinExistence type="predicted"/>
<evidence type="ECO:0000313" key="2">
    <source>
        <dbReference type="EMBL" id="AGH31481.1"/>
    </source>
</evidence>
<dbReference type="EMBL" id="HQ632859">
    <property type="protein sequence ID" value="AGH31481.1"/>
    <property type="molecule type" value="Genomic_DNA"/>
</dbReference>
<sequence length="119" mass="12813">MWADVVIGLLTSPAARLLALLVAGALIIIGVQKTSYSAGYAAGEAEIVAQVEQARDDERERMAGVVRLAVERANKRAASADARALELKVETDELLSEVAKQNLSCALPDDLVRRLRDIQ</sequence>
<reference evidence="2 3" key="1">
    <citation type="submission" date="2010-10" db="EMBL/GenBank/DDBJ databases">
        <title>The Genome Sequence of Loktanella phage pCB2051-A.</title>
        <authorList>
            <consortium name="The Broad Institute Genome Sequencing Platform"/>
            <person name="Henn M.R."/>
            <person name="Buchan A."/>
            <person name="Levin J."/>
            <person name="Malboeuf C."/>
            <person name="Casali M."/>
            <person name="Russ C."/>
            <person name="Lennon N."/>
            <person name="Chapman S.B."/>
            <person name="Erlich R."/>
            <person name="Young S.K."/>
            <person name="Yandava C."/>
            <person name="Zeng Q."/>
            <person name="Alvarado L."/>
            <person name="Anderson S."/>
            <person name="Berlin A."/>
            <person name="Chen Z."/>
            <person name="Freedman E."/>
            <person name="Gellesch M."/>
            <person name="Goldberg J."/>
            <person name="Green L."/>
            <person name="Griggs A."/>
            <person name="Gujja S."/>
            <person name="Heilman E.R."/>
            <person name="Heiman D."/>
            <person name="Hollinger A."/>
            <person name="Howarth C."/>
            <person name="Larson L."/>
            <person name="Mehta T."/>
            <person name="Pearson M."/>
            <person name="Roberts A."/>
            <person name="Ryan E."/>
            <person name="Saif S."/>
            <person name="Shea T."/>
            <person name="Shenoy N."/>
            <person name="Sisk P."/>
            <person name="Stolte C."/>
            <person name="Sykes S."/>
            <person name="White J."/>
            <person name="Haas B."/>
            <person name="Nusbaum C."/>
            <person name="Birren B."/>
        </authorList>
    </citation>
    <scope>NUCLEOTIDE SEQUENCE [LARGE SCALE GENOMIC DNA]</scope>
    <source>
        <strain evidence="3">pCB2051-A</strain>
    </source>
</reference>
<accession>M4QP05</accession>
<name>M4QP05_9CAUD</name>
<dbReference type="Proteomes" id="UP000201389">
    <property type="component" value="Segment"/>
</dbReference>
<feature type="transmembrane region" description="Helical" evidence="1">
    <location>
        <begin position="6"/>
        <end position="29"/>
    </location>
</feature>
<keyword evidence="1" id="KW-0472">Membrane</keyword>
<evidence type="ECO:0000256" key="1">
    <source>
        <dbReference type="SAM" id="Phobius"/>
    </source>
</evidence>
<keyword evidence="3" id="KW-1185">Reference proteome</keyword>
<protein>
    <submittedName>
        <fullName evidence="2">Uncharacterized protein</fullName>
    </submittedName>
</protein>
<gene>
    <name evidence="2" type="ORF">LOKG_00045</name>
</gene>
<dbReference type="RefSeq" id="YP_007674941.1">
    <property type="nucleotide sequence ID" value="NC_020853.1"/>
</dbReference>